<feature type="binding site" evidence="10">
    <location>
        <begin position="306"/>
        <end position="309"/>
    </location>
    <ligand>
        <name>GTP</name>
        <dbReference type="ChEBI" id="CHEBI:37565"/>
    </ligand>
</feature>
<dbReference type="InterPro" id="IPR001019">
    <property type="entry name" value="Gprotein_alpha_su"/>
</dbReference>
<evidence type="ECO:0000256" key="1">
    <source>
        <dbReference type="ARBA" id="ARBA00011356"/>
    </source>
</evidence>
<feature type="binding site" evidence="11">
    <location>
        <position position="218"/>
    </location>
    <ligand>
        <name>Mg(2+)</name>
        <dbReference type="ChEBI" id="CHEBI:18420"/>
    </ligand>
</feature>
<dbReference type="AlphaFoldDB" id="A0ABD3VST3"/>
<keyword evidence="5 11" id="KW-0460">Magnesium</keyword>
<keyword evidence="8" id="KW-0807">Transducer</keyword>
<keyword evidence="4 10" id="KW-0547">Nucleotide-binding</keyword>
<feature type="binding site" evidence="10">
    <location>
        <position position="361"/>
    </location>
    <ligand>
        <name>GTP</name>
        <dbReference type="ChEBI" id="CHEBI:37565"/>
    </ligand>
</feature>
<dbReference type="Gene3D" id="3.40.50.300">
    <property type="entry name" value="P-loop containing nucleotide triphosphate hydrolases"/>
    <property type="match status" value="1"/>
</dbReference>
<comment type="subunit">
    <text evidence="1">G proteins are composed of 3 units; alpha, beta and gamma. The alpha chain contains the guanine nucleotide binding site.</text>
</comment>
<proteinExistence type="predicted"/>
<accession>A0ABD3VST3</accession>
<dbReference type="PANTHER" id="PTHR10218">
    <property type="entry name" value="GTP-BINDING PROTEIN ALPHA SUBUNIT"/>
    <property type="match status" value="1"/>
</dbReference>
<dbReference type="Gene3D" id="1.10.400.10">
    <property type="entry name" value="GI Alpha 1, domain 2-like"/>
    <property type="match status" value="1"/>
</dbReference>
<dbReference type="SUPFAM" id="SSF47895">
    <property type="entry name" value="Transducin (alpha subunit), insertion domain"/>
    <property type="match status" value="1"/>
</dbReference>
<dbReference type="Pfam" id="PF00503">
    <property type="entry name" value="G-alpha"/>
    <property type="match status" value="1"/>
</dbReference>
<name>A0ABD3VST3_SINWO</name>
<keyword evidence="3 11" id="KW-0479">Metal-binding</keyword>
<evidence type="ECO:0000256" key="2">
    <source>
        <dbReference type="ARBA" id="ARBA00022707"/>
    </source>
</evidence>
<feature type="binding site" evidence="10">
    <location>
        <begin position="212"/>
        <end position="218"/>
    </location>
    <ligand>
        <name>GTP</name>
        <dbReference type="ChEBI" id="CHEBI:37565"/>
    </ligand>
</feature>
<evidence type="ECO:0000256" key="3">
    <source>
        <dbReference type="ARBA" id="ARBA00022723"/>
    </source>
</evidence>
<evidence type="ECO:0000256" key="11">
    <source>
        <dbReference type="PIRSR" id="PIRSR601019-2"/>
    </source>
</evidence>
<evidence type="ECO:0000313" key="15">
    <source>
        <dbReference type="Proteomes" id="UP001634394"/>
    </source>
</evidence>
<evidence type="ECO:0000256" key="7">
    <source>
        <dbReference type="ARBA" id="ARBA00023139"/>
    </source>
</evidence>
<dbReference type="EMBL" id="JBJQND010000010">
    <property type="protein sequence ID" value="KAL3864334.1"/>
    <property type="molecule type" value="Genomic_DNA"/>
</dbReference>
<reference evidence="13 15" key="1">
    <citation type="submission" date="2024-11" db="EMBL/GenBank/DDBJ databases">
        <title>Chromosome-level genome assembly of the freshwater bivalve Anodonta woodiana.</title>
        <authorList>
            <person name="Chen X."/>
        </authorList>
    </citation>
    <scope>NUCLEOTIDE SEQUENCE [LARGE SCALE GENOMIC DNA]</scope>
    <source>
        <strain evidence="13">MN2024</strain>
        <tissue evidence="13">Gills</tissue>
    </source>
</reference>
<dbReference type="SUPFAM" id="SSF52540">
    <property type="entry name" value="P-loop containing nucleoside triphosphate hydrolases"/>
    <property type="match status" value="1"/>
</dbReference>
<sequence length="389" mass="45645">MNKGSRAALARSKSIDHQLDAEREKRQREIQLLVLGGAGSGKSTFIKQLRINYGDGFPELEREKFNHQVHDNVVNAINTVLDQMKTLQIPFDNETNKRKAAEFQERNPKISFISLLNQLPDDEIESTKGANCLMSTTELTKRFAYVNLKYNGLQTVDIEIVLNIWEDSGVQRCYKRRAEYKGNILSNGEQYFLENMKRVLAPQYIPTLQDILFIRRPTFGVIDHYFYIDDFAYRVIDVAGQKSQRKKWIHFFETVTSILFFVPLSEFDEFLEEDKTLNSVQDSLQTFHEVSHNQYLERTDFLLFLNKYDLFVEKLKWKRLQVCFPEYDDDNTPEACVKYIRELFHQHRPCHKHVYTHVSCATDVSIMREILSKVLDIITEINLRKAGTF</sequence>
<feature type="region of interest" description="Disordered" evidence="12">
    <location>
        <begin position="1"/>
        <end position="22"/>
    </location>
</feature>
<keyword evidence="2" id="KW-0519">Myristate</keyword>
<dbReference type="GO" id="GO:0046872">
    <property type="term" value="F:metal ion binding"/>
    <property type="evidence" value="ECO:0007669"/>
    <property type="project" value="UniProtKB-KW"/>
</dbReference>
<protein>
    <submittedName>
        <fullName evidence="13">Uncharacterized protein</fullName>
    </submittedName>
</protein>
<dbReference type="GO" id="GO:0005525">
    <property type="term" value="F:GTP binding"/>
    <property type="evidence" value="ECO:0007669"/>
    <property type="project" value="UniProtKB-KW"/>
</dbReference>
<dbReference type="InterPro" id="IPR027417">
    <property type="entry name" value="P-loop_NTPase"/>
</dbReference>
<evidence type="ECO:0000313" key="13">
    <source>
        <dbReference type="EMBL" id="KAL3864176.1"/>
    </source>
</evidence>
<dbReference type="InterPro" id="IPR011025">
    <property type="entry name" value="GproteinA_insert"/>
</dbReference>
<organism evidence="13 15">
    <name type="scientific">Sinanodonta woodiana</name>
    <name type="common">Chinese pond mussel</name>
    <name type="synonym">Anodonta woodiana</name>
    <dbReference type="NCBI Taxonomy" id="1069815"/>
    <lineage>
        <taxon>Eukaryota</taxon>
        <taxon>Metazoa</taxon>
        <taxon>Spiralia</taxon>
        <taxon>Lophotrochozoa</taxon>
        <taxon>Mollusca</taxon>
        <taxon>Bivalvia</taxon>
        <taxon>Autobranchia</taxon>
        <taxon>Heteroconchia</taxon>
        <taxon>Palaeoheterodonta</taxon>
        <taxon>Unionida</taxon>
        <taxon>Unionoidea</taxon>
        <taxon>Unionidae</taxon>
        <taxon>Unioninae</taxon>
        <taxon>Sinanodonta</taxon>
    </lineage>
</organism>
<feature type="binding site" evidence="10">
    <location>
        <begin position="237"/>
        <end position="241"/>
    </location>
    <ligand>
        <name>GTP</name>
        <dbReference type="ChEBI" id="CHEBI:37565"/>
    </ligand>
</feature>
<feature type="binding site" evidence="11">
    <location>
        <position position="43"/>
    </location>
    <ligand>
        <name>Mg(2+)</name>
        <dbReference type="ChEBI" id="CHEBI:18420"/>
    </ligand>
</feature>
<dbReference type="FunFam" id="3.40.50.300:FF:003800">
    <property type="entry name" value="Guanine nucleotide-binding protein G(k) subunit alpha"/>
    <property type="match status" value="1"/>
</dbReference>
<comment type="caution">
    <text evidence="13">The sequence shown here is derived from an EMBL/GenBank/DDBJ whole genome shotgun (WGS) entry which is preliminary data.</text>
</comment>
<evidence type="ECO:0000256" key="9">
    <source>
        <dbReference type="ARBA" id="ARBA00023288"/>
    </source>
</evidence>
<dbReference type="Proteomes" id="UP001634394">
    <property type="component" value="Unassembled WGS sequence"/>
</dbReference>
<evidence type="ECO:0000256" key="4">
    <source>
        <dbReference type="ARBA" id="ARBA00022741"/>
    </source>
</evidence>
<dbReference type="GO" id="GO:0007165">
    <property type="term" value="P:signal transduction"/>
    <property type="evidence" value="ECO:0007669"/>
    <property type="project" value="UniProtKB-KW"/>
</dbReference>
<dbReference type="CDD" id="cd00066">
    <property type="entry name" value="G-alpha"/>
    <property type="match status" value="1"/>
</dbReference>
<evidence type="ECO:0000256" key="10">
    <source>
        <dbReference type="PIRSR" id="PIRSR601019-1"/>
    </source>
</evidence>
<evidence type="ECO:0000256" key="5">
    <source>
        <dbReference type="ARBA" id="ARBA00022842"/>
    </source>
</evidence>
<keyword evidence="7" id="KW-0564">Palmitate</keyword>
<evidence type="ECO:0000256" key="12">
    <source>
        <dbReference type="SAM" id="MobiDB-lite"/>
    </source>
</evidence>
<feature type="compositionally biased region" description="Basic and acidic residues" evidence="12">
    <location>
        <begin position="13"/>
        <end position="22"/>
    </location>
</feature>
<keyword evidence="6 10" id="KW-0342">GTP-binding</keyword>
<gene>
    <name evidence="13" type="ORF">ACJMK2_005882</name>
    <name evidence="14" type="ORF">ACJMK2_006025</name>
</gene>
<keyword evidence="15" id="KW-1185">Reference proteome</keyword>
<dbReference type="SMART" id="SM00275">
    <property type="entry name" value="G_alpha"/>
    <property type="match status" value="1"/>
</dbReference>
<dbReference type="PRINTS" id="PR00318">
    <property type="entry name" value="GPROTEINA"/>
</dbReference>
<evidence type="ECO:0000256" key="8">
    <source>
        <dbReference type="ARBA" id="ARBA00023224"/>
    </source>
</evidence>
<evidence type="ECO:0000256" key="6">
    <source>
        <dbReference type="ARBA" id="ARBA00023134"/>
    </source>
</evidence>
<keyword evidence="9" id="KW-0449">Lipoprotein</keyword>
<dbReference type="PANTHER" id="PTHR10218:SF302">
    <property type="entry name" value="GUANINE NUCLEOTIDE-BINDING PROTEIN ALPHA-5 SUBUNIT"/>
    <property type="match status" value="1"/>
</dbReference>
<evidence type="ECO:0000313" key="14">
    <source>
        <dbReference type="EMBL" id="KAL3864334.1"/>
    </source>
</evidence>
<dbReference type="EMBL" id="JBJQND010000010">
    <property type="protein sequence ID" value="KAL3864176.1"/>
    <property type="molecule type" value="Genomic_DNA"/>
</dbReference>
<dbReference type="PROSITE" id="PS51882">
    <property type="entry name" value="G_ALPHA"/>
    <property type="match status" value="1"/>
</dbReference>